<organism evidence="2 3">
    <name type="scientific">Leptospira interrogans str. UI 12758</name>
    <dbReference type="NCBI Taxonomy" id="1049938"/>
    <lineage>
        <taxon>Bacteria</taxon>
        <taxon>Pseudomonadati</taxon>
        <taxon>Spirochaetota</taxon>
        <taxon>Spirochaetia</taxon>
        <taxon>Leptospirales</taxon>
        <taxon>Leptospiraceae</taxon>
        <taxon>Leptospira</taxon>
    </lineage>
</organism>
<gene>
    <name evidence="2" type="ORF">LEP1GSC105_4642</name>
</gene>
<protein>
    <submittedName>
        <fullName evidence="2">Uncharacterized protein</fullName>
    </submittedName>
</protein>
<evidence type="ECO:0000256" key="1">
    <source>
        <dbReference type="SAM" id="Phobius"/>
    </source>
</evidence>
<evidence type="ECO:0000313" key="3">
    <source>
        <dbReference type="Proteomes" id="UP000001340"/>
    </source>
</evidence>
<keyword evidence="1" id="KW-1133">Transmembrane helix</keyword>
<dbReference type="AlphaFoldDB" id="A0A0E2DKK0"/>
<accession>A0A0E2DKK0</accession>
<proteinExistence type="predicted"/>
<name>A0A0E2DKK0_LEPIR</name>
<keyword evidence="1" id="KW-0472">Membrane</keyword>
<dbReference type="EMBL" id="AHNR02000023">
    <property type="protein sequence ID" value="EKR56167.1"/>
    <property type="molecule type" value="Genomic_DNA"/>
</dbReference>
<comment type="caution">
    <text evidence="2">The sequence shown here is derived from an EMBL/GenBank/DDBJ whole genome shotgun (WGS) entry which is preliminary data.</text>
</comment>
<reference evidence="2 3" key="1">
    <citation type="submission" date="2012-10" db="EMBL/GenBank/DDBJ databases">
        <authorList>
            <person name="Harkins D.M."/>
            <person name="Durkin A.S."/>
            <person name="Brinkac L.M."/>
            <person name="Haft D.H."/>
            <person name="Selengut J.D."/>
            <person name="Sanka R."/>
            <person name="DePew J."/>
            <person name="Purushe J."/>
            <person name="Chanthongthip A."/>
            <person name="Lattana O."/>
            <person name="Phetsouvanh R."/>
            <person name="Newton P.N."/>
            <person name="Vinetz J.M."/>
            <person name="Sutton G.G."/>
            <person name="Nierman W.C."/>
            <person name="Fouts D.E."/>
        </authorList>
    </citation>
    <scope>NUCLEOTIDE SEQUENCE [LARGE SCALE GENOMIC DNA]</scope>
    <source>
        <strain evidence="2 3">UI 12758</strain>
    </source>
</reference>
<evidence type="ECO:0000313" key="2">
    <source>
        <dbReference type="EMBL" id="EKR56167.1"/>
    </source>
</evidence>
<keyword evidence="1" id="KW-0812">Transmembrane</keyword>
<sequence length="41" mass="5096">MQENEKEFSKNKSFYNFRIFVCKTMICVVRHFIFYIKILLS</sequence>
<dbReference type="Proteomes" id="UP000001340">
    <property type="component" value="Unassembled WGS sequence"/>
</dbReference>
<feature type="transmembrane region" description="Helical" evidence="1">
    <location>
        <begin position="20"/>
        <end position="40"/>
    </location>
</feature>